<evidence type="ECO:0000256" key="4">
    <source>
        <dbReference type="ARBA" id="ARBA00022691"/>
    </source>
</evidence>
<feature type="binding site" evidence="12">
    <location>
        <position position="159"/>
    </location>
    <ligand>
        <name>[4Fe-4S] cluster</name>
        <dbReference type="ChEBI" id="CHEBI:49883"/>
        <label>2</label>
        <note>4Fe-4S-S-AdoMet</note>
    </ligand>
</feature>
<dbReference type="SMART" id="SM00729">
    <property type="entry name" value="Elp3"/>
    <property type="match status" value="1"/>
</dbReference>
<dbReference type="Pfam" id="PF00919">
    <property type="entry name" value="UPF0004"/>
    <property type="match status" value="1"/>
</dbReference>
<dbReference type="Proteomes" id="UP000279422">
    <property type="component" value="Unassembled WGS sequence"/>
</dbReference>
<dbReference type="SFLD" id="SFLDG01061">
    <property type="entry name" value="methylthiotransferase"/>
    <property type="match status" value="1"/>
</dbReference>
<accession>A0A497E2F0</accession>
<organism evidence="16 17">
    <name type="scientific">Aerophobetes bacterium</name>
    <dbReference type="NCBI Taxonomy" id="2030807"/>
    <lineage>
        <taxon>Bacteria</taxon>
        <taxon>Candidatus Aerophobota</taxon>
    </lineage>
</organism>
<dbReference type="NCBIfam" id="TIGR01574">
    <property type="entry name" value="miaB-methiolase"/>
    <property type="match status" value="1"/>
</dbReference>
<dbReference type="PANTHER" id="PTHR43020">
    <property type="entry name" value="CDK5 REGULATORY SUBUNIT-ASSOCIATED PROTEIN 1"/>
    <property type="match status" value="1"/>
</dbReference>
<dbReference type="InterPro" id="IPR020612">
    <property type="entry name" value="Methylthiotransferase_CS"/>
</dbReference>
<comment type="subunit">
    <text evidence="12">Monomer.</text>
</comment>
<dbReference type="SFLD" id="SFLDF00273">
    <property type="entry name" value="(dimethylallyl)adenosine_tRNA"/>
    <property type="match status" value="1"/>
</dbReference>
<dbReference type="InterPro" id="IPR023404">
    <property type="entry name" value="rSAM_horseshoe"/>
</dbReference>
<dbReference type="Gene3D" id="3.40.50.12160">
    <property type="entry name" value="Methylthiotransferase, N-terminal domain"/>
    <property type="match status" value="1"/>
</dbReference>
<evidence type="ECO:0000313" key="17">
    <source>
        <dbReference type="Proteomes" id="UP000279422"/>
    </source>
</evidence>
<feature type="binding site" evidence="12">
    <location>
        <position position="162"/>
    </location>
    <ligand>
        <name>[4Fe-4S] cluster</name>
        <dbReference type="ChEBI" id="CHEBI:49883"/>
        <label>2</label>
        <note>4Fe-4S-S-AdoMet</note>
    </ligand>
</feature>
<feature type="domain" description="MTTase N-terminal" evidence="14">
    <location>
        <begin position="3"/>
        <end position="119"/>
    </location>
</feature>
<dbReference type="GO" id="GO:0051539">
    <property type="term" value="F:4 iron, 4 sulfur cluster binding"/>
    <property type="evidence" value="ECO:0007669"/>
    <property type="project" value="UniProtKB-UniRule"/>
</dbReference>
<dbReference type="GO" id="GO:0005829">
    <property type="term" value="C:cytosol"/>
    <property type="evidence" value="ECO:0007669"/>
    <property type="project" value="TreeGrafter"/>
</dbReference>
<dbReference type="EC" id="2.8.4.3" evidence="8 12"/>
<keyword evidence="3 12" id="KW-0808">Transferase</keyword>
<dbReference type="Pfam" id="PF01938">
    <property type="entry name" value="TRAM"/>
    <property type="match status" value="1"/>
</dbReference>
<feature type="binding site" evidence="12">
    <location>
        <position position="12"/>
    </location>
    <ligand>
        <name>[4Fe-4S] cluster</name>
        <dbReference type="ChEBI" id="CHEBI:49883"/>
        <label>1</label>
    </ligand>
</feature>
<dbReference type="PROSITE" id="PS51449">
    <property type="entry name" value="MTTASE_N"/>
    <property type="match status" value="1"/>
</dbReference>
<evidence type="ECO:0000313" key="16">
    <source>
        <dbReference type="EMBL" id="RLE07167.1"/>
    </source>
</evidence>
<dbReference type="NCBIfam" id="TIGR00089">
    <property type="entry name" value="MiaB/RimO family radical SAM methylthiotransferase"/>
    <property type="match status" value="1"/>
</dbReference>
<dbReference type="GO" id="GO:0035597">
    <property type="term" value="F:tRNA-2-methylthio-N(6)-dimethylallyladenosine(37) synthase activity"/>
    <property type="evidence" value="ECO:0007669"/>
    <property type="project" value="UniProtKB-EC"/>
</dbReference>
<keyword evidence="7 12" id="KW-0411">Iron-sulfur</keyword>
<evidence type="ECO:0000259" key="15">
    <source>
        <dbReference type="PROSITE" id="PS51918"/>
    </source>
</evidence>
<dbReference type="InterPro" id="IPR013848">
    <property type="entry name" value="Methylthiotransferase_N"/>
</dbReference>
<dbReference type="Gene3D" id="3.80.30.20">
    <property type="entry name" value="tm_1862 like domain"/>
    <property type="match status" value="1"/>
</dbReference>
<dbReference type="CDD" id="cd01335">
    <property type="entry name" value="Radical_SAM"/>
    <property type="match status" value="1"/>
</dbReference>
<comment type="caution">
    <text evidence="16">The sequence shown here is derived from an EMBL/GenBank/DDBJ whole genome shotgun (WGS) entry which is preliminary data.</text>
</comment>
<comment type="similarity">
    <text evidence="12">Belongs to the methylthiotransferase family. MiaB subfamily.</text>
</comment>
<evidence type="ECO:0000256" key="1">
    <source>
        <dbReference type="ARBA" id="ARBA00003234"/>
    </source>
</evidence>
<keyword evidence="6 12" id="KW-0408">Iron</keyword>
<dbReference type="InterPro" id="IPR006463">
    <property type="entry name" value="MiaB_methiolase"/>
</dbReference>
<dbReference type="SUPFAM" id="SSF102114">
    <property type="entry name" value="Radical SAM enzymes"/>
    <property type="match status" value="1"/>
</dbReference>
<feature type="binding site" evidence="12">
    <location>
        <position position="48"/>
    </location>
    <ligand>
        <name>[4Fe-4S] cluster</name>
        <dbReference type="ChEBI" id="CHEBI:49883"/>
        <label>1</label>
    </ligand>
</feature>
<keyword evidence="5 12" id="KW-0479">Metal-binding</keyword>
<feature type="domain" description="Radical SAM core" evidence="15">
    <location>
        <begin position="141"/>
        <end position="371"/>
    </location>
</feature>
<dbReference type="EMBL" id="QMPZ01000190">
    <property type="protein sequence ID" value="RLE07167.1"/>
    <property type="molecule type" value="Genomic_DNA"/>
</dbReference>
<dbReference type="PROSITE" id="PS51918">
    <property type="entry name" value="RADICAL_SAM"/>
    <property type="match status" value="1"/>
</dbReference>
<evidence type="ECO:0000256" key="5">
    <source>
        <dbReference type="ARBA" id="ARBA00022723"/>
    </source>
</evidence>
<name>A0A497E2F0_UNCAE</name>
<feature type="binding site" evidence="12">
    <location>
        <position position="82"/>
    </location>
    <ligand>
        <name>[4Fe-4S] cluster</name>
        <dbReference type="ChEBI" id="CHEBI:49883"/>
        <label>1</label>
    </ligand>
</feature>
<evidence type="ECO:0000259" key="14">
    <source>
        <dbReference type="PROSITE" id="PS51449"/>
    </source>
</evidence>
<evidence type="ECO:0000256" key="7">
    <source>
        <dbReference type="ARBA" id="ARBA00023014"/>
    </source>
</evidence>
<evidence type="ECO:0000256" key="2">
    <source>
        <dbReference type="ARBA" id="ARBA00022485"/>
    </source>
</evidence>
<evidence type="ECO:0000256" key="9">
    <source>
        <dbReference type="ARBA" id="ARBA00068570"/>
    </source>
</evidence>
<dbReference type="SFLD" id="SFLDG01082">
    <property type="entry name" value="B12-binding_domain_containing"/>
    <property type="match status" value="1"/>
</dbReference>
<dbReference type="PROSITE" id="PS01278">
    <property type="entry name" value="MTTASE_RADICAL"/>
    <property type="match status" value="1"/>
</dbReference>
<comment type="subcellular location">
    <subcellularLocation>
        <location evidence="12">Cytoplasm</location>
    </subcellularLocation>
</comment>
<dbReference type="SFLD" id="SFLDS00029">
    <property type="entry name" value="Radical_SAM"/>
    <property type="match status" value="1"/>
</dbReference>
<evidence type="ECO:0000256" key="10">
    <source>
        <dbReference type="ARBA" id="ARBA00080698"/>
    </source>
</evidence>
<feature type="binding site" evidence="12">
    <location>
        <position position="155"/>
    </location>
    <ligand>
        <name>[4Fe-4S] cluster</name>
        <dbReference type="ChEBI" id="CHEBI:49883"/>
        <label>2</label>
        <note>4Fe-4S-S-AdoMet</note>
    </ligand>
</feature>
<reference evidence="16 17" key="1">
    <citation type="submission" date="2018-06" db="EMBL/GenBank/DDBJ databases">
        <title>Extensive metabolic versatility and redundancy in microbially diverse, dynamic hydrothermal sediments.</title>
        <authorList>
            <person name="Dombrowski N."/>
            <person name="Teske A."/>
            <person name="Baker B.J."/>
        </authorList>
    </citation>
    <scope>NUCLEOTIDE SEQUENCE [LARGE SCALE GENOMIC DNA]</scope>
    <source>
        <strain evidence="16">B47_G16</strain>
    </source>
</reference>
<evidence type="ECO:0000256" key="6">
    <source>
        <dbReference type="ARBA" id="ARBA00023004"/>
    </source>
</evidence>
<dbReference type="Pfam" id="PF04055">
    <property type="entry name" value="Radical_SAM"/>
    <property type="match status" value="1"/>
</dbReference>
<proteinExistence type="inferred from homology"/>
<dbReference type="FunFam" id="3.40.50.12160:FF:000003">
    <property type="entry name" value="CDK5 regulatory subunit-associated protein 1"/>
    <property type="match status" value="1"/>
</dbReference>
<dbReference type="InterPro" id="IPR038135">
    <property type="entry name" value="Methylthiotransferase_N_sf"/>
</dbReference>
<protein>
    <recommendedName>
        <fullName evidence="9 12">tRNA-2-methylthio-N(6)-dimethylallyladenosine synthase</fullName>
        <ecNumber evidence="8 12">2.8.4.3</ecNumber>
    </recommendedName>
    <alternativeName>
        <fullName evidence="11 12">(Dimethylallyl)adenosine tRNA methylthiotransferase MiaB</fullName>
    </alternativeName>
    <alternativeName>
        <fullName evidence="10 12">tRNA-i(6)A37 methylthiotransferase</fullName>
    </alternativeName>
</protein>
<dbReference type="InterPro" id="IPR006638">
    <property type="entry name" value="Elp3/MiaA/NifB-like_rSAM"/>
</dbReference>
<dbReference type="InterPro" id="IPR002792">
    <property type="entry name" value="TRAM_dom"/>
</dbReference>
<dbReference type="HAMAP" id="MF_01864">
    <property type="entry name" value="tRNA_metthiotr_MiaB"/>
    <property type="match status" value="1"/>
</dbReference>
<comment type="catalytic activity">
    <reaction evidence="12">
        <text>N(6)-dimethylallyladenosine(37) in tRNA + (sulfur carrier)-SH + AH2 + 2 S-adenosyl-L-methionine = 2-methylsulfanyl-N(6)-dimethylallyladenosine(37) in tRNA + (sulfur carrier)-H + 5'-deoxyadenosine + L-methionine + A + S-adenosyl-L-homocysteine + 2 H(+)</text>
        <dbReference type="Rhea" id="RHEA:37067"/>
        <dbReference type="Rhea" id="RHEA-COMP:10375"/>
        <dbReference type="Rhea" id="RHEA-COMP:10376"/>
        <dbReference type="Rhea" id="RHEA-COMP:14737"/>
        <dbReference type="Rhea" id="RHEA-COMP:14739"/>
        <dbReference type="ChEBI" id="CHEBI:13193"/>
        <dbReference type="ChEBI" id="CHEBI:15378"/>
        <dbReference type="ChEBI" id="CHEBI:17319"/>
        <dbReference type="ChEBI" id="CHEBI:17499"/>
        <dbReference type="ChEBI" id="CHEBI:29917"/>
        <dbReference type="ChEBI" id="CHEBI:57844"/>
        <dbReference type="ChEBI" id="CHEBI:57856"/>
        <dbReference type="ChEBI" id="CHEBI:59789"/>
        <dbReference type="ChEBI" id="CHEBI:64428"/>
        <dbReference type="ChEBI" id="CHEBI:74415"/>
        <dbReference type="ChEBI" id="CHEBI:74417"/>
        <dbReference type="EC" id="2.8.4.3"/>
    </reaction>
</comment>
<keyword evidence="12" id="KW-0963">Cytoplasm</keyword>
<dbReference type="AlphaFoldDB" id="A0A497E2F0"/>
<dbReference type="InterPro" id="IPR006467">
    <property type="entry name" value="MiaB-like_bact"/>
</dbReference>
<comment type="function">
    <text evidence="1 12">Catalyzes the methylthiolation of N6-(dimethylallyl)adenosine (i(6)A), leading to the formation of 2-methylthio-N6-(dimethylallyl)adenosine (ms(2)i(6)A) at position 37 in tRNAs that read codons beginning with uridine.</text>
</comment>
<evidence type="ECO:0000259" key="13">
    <source>
        <dbReference type="PROSITE" id="PS50926"/>
    </source>
</evidence>
<sequence>MFKKAYIKTYGCQMNEYDSEVMAGLLTKDHYQLTSKPEEADLIILNTCYVREKVKQKVYSKLGEIKKLKEKNPHLILGVCGCVAQRRPEEVLQQAPYVDFILGTFNFYRLPLVVRRVRESGERIVDVEERETIPEKLPKLRKNRFSAYVPIMRGCDNFCTYCNVPYVRGRERSRLPEDILREVEELSCQGYKEVTLLGQNVNSYGKGLENRLDFADLLTRINCIEGIERIRFTTSHPKDITDKLIQRMRDLDKVCEHLHLPVQAGSNKVLKRMRRGYTKERYLELVDKIRKTIPQISLTTDIIVGFPGESEQDFQETLDLVRKVEFDGAFTFCYSRIKGTEAAEFEDQLPEEVKKERLRRLIQLQREILEKRNKSLVGQKFEVLVEGLSKKSSDELQGRTRTNKVVVFKGSPDLVGKLVQVKIVDSSQWALRGEICG</sequence>
<dbReference type="PANTHER" id="PTHR43020:SF2">
    <property type="entry name" value="MITOCHONDRIAL TRNA METHYLTHIOTRANSFERASE CDK5RAP1"/>
    <property type="match status" value="1"/>
</dbReference>
<feature type="domain" description="TRAM" evidence="13">
    <location>
        <begin position="374"/>
        <end position="437"/>
    </location>
</feature>
<keyword evidence="4 12" id="KW-0949">S-adenosyl-L-methionine</keyword>
<evidence type="ECO:0000256" key="12">
    <source>
        <dbReference type="HAMAP-Rule" id="MF_01864"/>
    </source>
</evidence>
<keyword evidence="2 12" id="KW-0004">4Fe-4S</keyword>
<comment type="cofactor">
    <cofactor evidence="12">
        <name>[4Fe-4S] cluster</name>
        <dbReference type="ChEBI" id="CHEBI:49883"/>
    </cofactor>
    <text evidence="12">Binds 2 [4Fe-4S] clusters. One cluster is coordinated with 3 cysteines and an exchangeable S-adenosyl-L-methionine.</text>
</comment>
<dbReference type="NCBIfam" id="TIGR01579">
    <property type="entry name" value="MiaB-like-C"/>
    <property type="match status" value="1"/>
</dbReference>
<evidence type="ECO:0000256" key="8">
    <source>
        <dbReference type="ARBA" id="ARBA00033765"/>
    </source>
</evidence>
<dbReference type="GO" id="GO:0046872">
    <property type="term" value="F:metal ion binding"/>
    <property type="evidence" value="ECO:0007669"/>
    <property type="project" value="UniProtKB-KW"/>
</dbReference>
<dbReference type="InterPro" id="IPR007197">
    <property type="entry name" value="rSAM"/>
</dbReference>
<evidence type="ECO:0000256" key="3">
    <source>
        <dbReference type="ARBA" id="ARBA00022679"/>
    </source>
</evidence>
<dbReference type="InterPro" id="IPR058240">
    <property type="entry name" value="rSAM_sf"/>
</dbReference>
<dbReference type="PROSITE" id="PS50926">
    <property type="entry name" value="TRAM"/>
    <property type="match status" value="1"/>
</dbReference>
<gene>
    <name evidence="12" type="primary">miaB</name>
    <name evidence="16" type="ORF">DRJ00_08610</name>
</gene>
<keyword evidence="12" id="KW-0819">tRNA processing</keyword>
<dbReference type="InterPro" id="IPR005839">
    <property type="entry name" value="Methylthiotransferase"/>
</dbReference>
<evidence type="ECO:0000256" key="11">
    <source>
        <dbReference type="ARBA" id="ARBA00081141"/>
    </source>
</evidence>
<dbReference type="FunFam" id="3.80.30.20:FF:000001">
    <property type="entry name" value="tRNA-2-methylthio-N(6)-dimethylallyladenosine synthase 2"/>
    <property type="match status" value="1"/>
</dbReference>